<dbReference type="PANTHER" id="PTHR43884">
    <property type="entry name" value="ACYL-COA DEHYDROGENASE"/>
    <property type="match status" value="1"/>
</dbReference>
<dbReference type="InterPro" id="IPR046373">
    <property type="entry name" value="Acyl-CoA_Oxase/DH_mid-dom_sf"/>
</dbReference>
<dbReference type="InterPro" id="IPR013786">
    <property type="entry name" value="AcylCoA_DH/ox_N"/>
</dbReference>
<feature type="domain" description="Acyl-CoA dehydrogenase C-terminal" evidence="3">
    <location>
        <begin position="253"/>
        <end position="386"/>
    </location>
</feature>
<reference evidence="4 5" key="1">
    <citation type="submission" date="2024-06" db="EMBL/GenBank/DDBJ databases">
        <authorList>
            <person name="Kim D.-U."/>
        </authorList>
    </citation>
    <scope>NUCLEOTIDE SEQUENCE [LARGE SCALE GENOMIC DNA]</scope>
    <source>
        <strain evidence="4 5">KACC15460</strain>
    </source>
</reference>
<dbReference type="Gene3D" id="1.10.540.10">
    <property type="entry name" value="Acyl-CoA dehydrogenase/oxidase, N-terminal domain"/>
    <property type="match status" value="1"/>
</dbReference>
<dbReference type="InterPro" id="IPR036250">
    <property type="entry name" value="AcylCo_DH-like_C"/>
</dbReference>
<organism evidence="4 5">
    <name type="scientific">Mesorhizobium shangrilense</name>
    <dbReference type="NCBI Taxonomy" id="460060"/>
    <lineage>
        <taxon>Bacteria</taxon>
        <taxon>Pseudomonadati</taxon>
        <taxon>Pseudomonadota</taxon>
        <taxon>Alphaproteobacteria</taxon>
        <taxon>Hyphomicrobiales</taxon>
        <taxon>Phyllobacteriaceae</taxon>
        <taxon>Mesorhizobium</taxon>
    </lineage>
</organism>
<feature type="domain" description="Acyl-CoA dehydrogenase/oxidase N-terminal" evidence="2">
    <location>
        <begin position="25"/>
        <end position="101"/>
    </location>
</feature>
<evidence type="ECO:0000259" key="2">
    <source>
        <dbReference type="Pfam" id="PF02771"/>
    </source>
</evidence>
<dbReference type="EMBL" id="JBEWSZ010000004">
    <property type="protein sequence ID" value="MET2831538.1"/>
    <property type="molecule type" value="Genomic_DNA"/>
</dbReference>
<evidence type="ECO:0000256" key="1">
    <source>
        <dbReference type="ARBA" id="ARBA00023002"/>
    </source>
</evidence>
<dbReference type="SUPFAM" id="SSF47203">
    <property type="entry name" value="Acyl-CoA dehydrogenase C-terminal domain-like"/>
    <property type="match status" value="1"/>
</dbReference>
<dbReference type="Pfam" id="PF02771">
    <property type="entry name" value="Acyl-CoA_dh_N"/>
    <property type="match status" value="1"/>
</dbReference>
<sequence>MTIHAAVQREQRSDFQGWAEKAEEVVRELKRTAVARDLAGAAPHAEIDLLRLAGLLTIYIPKRFGGGGATPAEVLKIIRILAKGDTSIAQIAIYHLFGTAIGLDGNNKAFIDKRLDGFLNKGWFHAGIAQAAYEPLIEARQVEDGFVLNGAKPFTSGAAVADTLQVWVRFAPGTRIDGTDASRHIGQFIVANPTPGLGFGNDWDSIGQRLTVSGSATLENVAASAGDLVGHWPEDTVQPPYVTLHVPIVHAAFGELYLGTALAALEDARDYINQRGRPWLSSPANKASEDTLIVERFGRLSIALASAEALADAAGAAVQRAFERGKDLTAEERGKAAAIAYQSKVHSTEVALEVTSRIFELTGARSTARSFGFDRYWRNVRTHSLHDPVHYKVLEVGDFALNGRVPPPTYYS</sequence>
<name>A0ABV2DQ47_9HYPH</name>
<dbReference type="RefSeq" id="WP_354463648.1">
    <property type="nucleotide sequence ID" value="NZ_JBEWSZ010000004.1"/>
</dbReference>
<keyword evidence="5" id="KW-1185">Reference proteome</keyword>
<dbReference type="PANTHER" id="PTHR43884:SF12">
    <property type="entry name" value="ISOVALERYL-COA DEHYDROGENASE, MITOCHONDRIAL-RELATED"/>
    <property type="match status" value="1"/>
</dbReference>
<gene>
    <name evidence="4" type="ORF">ABVQ20_31785</name>
</gene>
<dbReference type="InterPro" id="IPR013107">
    <property type="entry name" value="Acyl-CoA_DH_C"/>
</dbReference>
<dbReference type="InterPro" id="IPR009100">
    <property type="entry name" value="AcylCoA_DH/oxidase_NM_dom_sf"/>
</dbReference>
<keyword evidence="1" id="KW-0560">Oxidoreductase</keyword>
<proteinExistence type="predicted"/>
<dbReference type="InterPro" id="IPR037069">
    <property type="entry name" value="AcylCoA_DH/ox_N_sf"/>
</dbReference>
<evidence type="ECO:0000313" key="4">
    <source>
        <dbReference type="EMBL" id="MET2831538.1"/>
    </source>
</evidence>
<protein>
    <submittedName>
        <fullName evidence="4">Acyl-CoA dehydrogenase family protein</fullName>
    </submittedName>
</protein>
<dbReference type="Gene3D" id="2.40.110.10">
    <property type="entry name" value="Butyryl-CoA Dehydrogenase, subunit A, domain 2"/>
    <property type="match status" value="1"/>
</dbReference>
<dbReference type="Pfam" id="PF08028">
    <property type="entry name" value="Acyl-CoA_dh_2"/>
    <property type="match status" value="1"/>
</dbReference>
<accession>A0ABV2DQ47</accession>
<evidence type="ECO:0000313" key="5">
    <source>
        <dbReference type="Proteomes" id="UP001548832"/>
    </source>
</evidence>
<dbReference type="Gene3D" id="1.20.140.10">
    <property type="entry name" value="Butyryl-CoA Dehydrogenase, subunit A, domain 3"/>
    <property type="match status" value="1"/>
</dbReference>
<comment type="caution">
    <text evidence="4">The sequence shown here is derived from an EMBL/GenBank/DDBJ whole genome shotgun (WGS) entry which is preliminary data.</text>
</comment>
<dbReference type="PIRSF" id="PIRSF016578">
    <property type="entry name" value="HsaA"/>
    <property type="match status" value="1"/>
</dbReference>
<evidence type="ECO:0000259" key="3">
    <source>
        <dbReference type="Pfam" id="PF08028"/>
    </source>
</evidence>
<dbReference type="Proteomes" id="UP001548832">
    <property type="component" value="Unassembled WGS sequence"/>
</dbReference>
<dbReference type="SUPFAM" id="SSF56645">
    <property type="entry name" value="Acyl-CoA dehydrogenase NM domain-like"/>
    <property type="match status" value="1"/>
</dbReference>